<dbReference type="CDD" id="cd04842">
    <property type="entry name" value="Peptidases_S8_Kp43_protease"/>
    <property type="match status" value="1"/>
</dbReference>
<dbReference type="PROSITE" id="PS51892">
    <property type="entry name" value="SUBTILASE"/>
    <property type="match status" value="1"/>
</dbReference>
<proteinExistence type="inferred from homology"/>
<dbReference type="OrthoDB" id="10256524at2759"/>
<comment type="similarity">
    <text evidence="1 6">Belongs to the peptidase S8 family.</text>
</comment>
<comment type="caution">
    <text evidence="9">The sequence shown here is derived from an EMBL/GenBank/DDBJ whole genome shotgun (WGS) entry which is preliminary data.</text>
</comment>
<dbReference type="PROSITE" id="PS00138">
    <property type="entry name" value="SUBTILASE_SER"/>
    <property type="match status" value="1"/>
</dbReference>
<keyword evidence="4 6" id="KW-0720">Serine protease</keyword>
<accession>A0A6A5C560</accession>
<evidence type="ECO:0000256" key="4">
    <source>
        <dbReference type="ARBA" id="ARBA00022825"/>
    </source>
</evidence>
<evidence type="ECO:0000313" key="10">
    <source>
        <dbReference type="Proteomes" id="UP000444721"/>
    </source>
</evidence>
<gene>
    <name evidence="9" type="ORF">FDP41_000336</name>
</gene>
<dbReference type="Gene3D" id="3.40.50.200">
    <property type="entry name" value="Peptidase S8/S53 domain"/>
    <property type="match status" value="1"/>
</dbReference>
<evidence type="ECO:0000256" key="6">
    <source>
        <dbReference type="PROSITE-ProRule" id="PRU01240"/>
    </source>
</evidence>
<dbReference type="InterPro" id="IPR034058">
    <property type="entry name" value="TagA/B/C/D_pept_dom"/>
</dbReference>
<organism evidence="9 10">
    <name type="scientific">Naegleria fowleri</name>
    <name type="common">Brain eating amoeba</name>
    <dbReference type="NCBI Taxonomy" id="5763"/>
    <lineage>
        <taxon>Eukaryota</taxon>
        <taxon>Discoba</taxon>
        <taxon>Heterolobosea</taxon>
        <taxon>Tetramitia</taxon>
        <taxon>Eutetramitia</taxon>
        <taxon>Vahlkampfiidae</taxon>
        <taxon>Naegleria</taxon>
    </lineage>
</organism>
<dbReference type="EMBL" id="VFQX01000002">
    <property type="protein sequence ID" value="KAF0984437.1"/>
    <property type="molecule type" value="Genomic_DNA"/>
</dbReference>
<name>A0A6A5C560_NAEFO</name>
<keyword evidence="7" id="KW-0472">Membrane</keyword>
<dbReference type="PANTHER" id="PTHR43399:SF4">
    <property type="entry name" value="CELL WALL-ASSOCIATED PROTEASE"/>
    <property type="match status" value="1"/>
</dbReference>
<dbReference type="InterPro" id="IPR000209">
    <property type="entry name" value="Peptidase_S8/S53_dom"/>
</dbReference>
<keyword evidence="10" id="KW-1185">Reference proteome</keyword>
<protein>
    <recommendedName>
        <fullName evidence="8">Peptidase S8/S53 domain-containing protein</fullName>
    </recommendedName>
</protein>
<keyword evidence="7" id="KW-1133">Transmembrane helix</keyword>
<dbReference type="OMA" id="SECCAYT"/>
<evidence type="ECO:0000256" key="7">
    <source>
        <dbReference type="SAM" id="Phobius"/>
    </source>
</evidence>
<sequence length="1019" mass="112565">MMMVNAEPLTSTILSTNTQRNIPFVALIQDDNVRNEMEKESRVFTLAHENNLLHDTKRLSELMNRREMAKSVRATMKKRYSNASCLRREDSLSDAISNQNQPLEFVSSLSEPNSQFIVKFKPFHPQEEEAKLKNNKAQQQLSLYIKAGHALGYADTFALVSRTSDLVRHVGQDATQNIEYISEMEPRFKSDLNFAKIQELAMNQTRLHQDSPRLASGENEPFPKHMQVIVTLLPSIDAVIDELELEEATMVAQELKSLLGPYFEKKAISHFNLVDKERIEISFSPLEAFEISELLKSNPHVHFIERKPFFGLLNMRASSMMQSTGPHPSVAMSSTPFYDLGVLGSNQIVAVSDTGIDWDSCLFYDSSNPTITVNTLNTKHRKIVEYDTVVVSQGSTTYKSDNKDGVDGHGTHVTASICGSIQNLKHNDTSNPVNKYHGIAPNAKLYFIDIQQTGQSQLLIPTTVSAIFMPAYYSNARIFSNSWGSGPDLIFSCSYDCQNCRWKIDIDGFKAGDSITNNQCKELFGVDTCCSIYNKYNSQCKDIDTTLWKNQDAIALFAQGNSGAISSRSNVGSPAVSKNIVAVGASMTSNLALEESVQYEDFLLKIKEAGLSFASESECCAYTGTNQDAVHNYCCASKMKSKYTSNSNIYNENNLAYFSSRGPACGNRIKPDVVGIGQSIVSAHSDGDLNTFQCSAGLSPIQGNSAALMTNAGTSMATPLVAGATALLREYFQTYHSIPNPSGPLLKAALIHSSIPLEGSVAKSYDESSRIPLGGLGRPNSYEGFGRVFIGNLLKNSDGTSVRLSVFESIFNISTESYKLCFKRREQSTMSNSSPAFKATLTWYDYPGSVSVVPNLIHDLNLFINVFNLEGGNKISNLDVAAGNFITKVDSTNNVEKISVESLDSNSYNQYLSVAVYVASSLIEKQRFALLISHPQDLFEQVSAETCVFSTELPIETSVGVYIGIAIGIILFLAIVSGLGVAAYFLINSYMVRKNLLRHMRLASHNQDEPMSEFNYYKR</sequence>
<dbReference type="VEuPathDB" id="AmoebaDB:NfTy_000420"/>
<dbReference type="InterPro" id="IPR008979">
    <property type="entry name" value="Galactose-bd-like_sf"/>
</dbReference>
<dbReference type="InterPro" id="IPR015500">
    <property type="entry name" value="Peptidase_S8_subtilisin-rel"/>
</dbReference>
<dbReference type="PANTHER" id="PTHR43399">
    <property type="entry name" value="SUBTILISIN-RELATED"/>
    <property type="match status" value="1"/>
</dbReference>
<dbReference type="GO" id="GO:0004252">
    <property type="term" value="F:serine-type endopeptidase activity"/>
    <property type="evidence" value="ECO:0007669"/>
    <property type="project" value="UniProtKB-UniRule"/>
</dbReference>
<dbReference type="GeneID" id="68107554"/>
<feature type="domain" description="Peptidase S8/S53" evidence="8">
    <location>
        <begin position="344"/>
        <end position="754"/>
    </location>
</feature>
<dbReference type="InterPro" id="IPR023828">
    <property type="entry name" value="Peptidase_S8_Ser-AS"/>
</dbReference>
<dbReference type="Proteomes" id="UP000444721">
    <property type="component" value="Unassembled WGS sequence"/>
</dbReference>
<evidence type="ECO:0000256" key="1">
    <source>
        <dbReference type="ARBA" id="ARBA00011073"/>
    </source>
</evidence>
<dbReference type="Gene3D" id="2.60.120.380">
    <property type="match status" value="1"/>
</dbReference>
<evidence type="ECO:0000256" key="3">
    <source>
        <dbReference type="ARBA" id="ARBA00022801"/>
    </source>
</evidence>
<dbReference type="Pfam" id="PF00082">
    <property type="entry name" value="Peptidase_S8"/>
    <property type="match status" value="1"/>
</dbReference>
<dbReference type="VEuPathDB" id="AmoebaDB:FDP41_000336"/>
<dbReference type="PRINTS" id="PR00723">
    <property type="entry name" value="SUBTILISIN"/>
</dbReference>
<dbReference type="GO" id="GO:0006508">
    <property type="term" value="P:proteolysis"/>
    <property type="evidence" value="ECO:0007669"/>
    <property type="project" value="UniProtKB-KW"/>
</dbReference>
<feature type="active site" description="Charge relay system" evidence="5 6">
    <location>
        <position position="409"/>
    </location>
</feature>
<evidence type="ECO:0000256" key="2">
    <source>
        <dbReference type="ARBA" id="ARBA00022670"/>
    </source>
</evidence>
<reference evidence="9 10" key="1">
    <citation type="journal article" date="2019" name="Sci. Rep.">
        <title>Nanopore sequencing improves the draft genome of the human pathogenic amoeba Naegleria fowleri.</title>
        <authorList>
            <person name="Liechti N."/>
            <person name="Schurch N."/>
            <person name="Bruggmann R."/>
            <person name="Wittwer M."/>
        </authorList>
    </citation>
    <scope>NUCLEOTIDE SEQUENCE [LARGE SCALE GENOMIC DNA]</scope>
    <source>
        <strain evidence="9 10">ATCC 30894</strain>
    </source>
</reference>
<feature type="transmembrane region" description="Helical" evidence="7">
    <location>
        <begin position="959"/>
        <end position="987"/>
    </location>
</feature>
<evidence type="ECO:0000313" key="9">
    <source>
        <dbReference type="EMBL" id="KAF0984437.1"/>
    </source>
</evidence>
<evidence type="ECO:0000256" key="5">
    <source>
        <dbReference type="PIRSR" id="PIRSR615500-1"/>
    </source>
</evidence>
<dbReference type="SUPFAM" id="SSF52743">
    <property type="entry name" value="Subtilisin-like"/>
    <property type="match status" value="1"/>
</dbReference>
<keyword evidence="7" id="KW-0812">Transmembrane</keyword>
<evidence type="ECO:0000259" key="8">
    <source>
        <dbReference type="Pfam" id="PF00082"/>
    </source>
</evidence>
<feature type="active site" description="Charge relay system" evidence="5 6">
    <location>
        <position position="353"/>
    </location>
</feature>
<dbReference type="InterPro" id="IPR051048">
    <property type="entry name" value="Peptidase_S8/S53_subtilisin"/>
</dbReference>
<keyword evidence="3 6" id="KW-0378">Hydrolase</keyword>
<keyword evidence="2 6" id="KW-0645">Protease</keyword>
<dbReference type="InterPro" id="IPR036852">
    <property type="entry name" value="Peptidase_S8/S53_dom_sf"/>
</dbReference>
<dbReference type="RefSeq" id="XP_044569150.1">
    <property type="nucleotide sequence ID" value="XM_044706655.1"/>
</dbReference>
<dbReference type="SUPFAM" id="SSF49785">
    <property type="entry name" value="Galactose-binding domain-like"/>
    <property type="match status" value="1"/>
</dbReference>
<dbReference type="AlphaFoldDB" id="A0A6A5C560"/>
<feature type="active site" description="Charge relay system" evidence="5 6">
    <location>
        <position position="715"/>
    </location>
</feature>
<dbReference type="VEuPathDB" id="AmoebaDB:NF0074890"/>